<dbReference type="InterPro" id="IPR040591">
    <property type="entry name" value="RqcP2_RBD"/>
</dbReference>
<dbReference type="Pfam" id="PF21278">
    <property type="entry name" value="YlmH_1st"/>
    <property type="match status" value="1"/>
</dbReference>
<comment type="caution">
    <text evidence="3">The sequence shown here is derived from an EMBL/GenBank/DDBJ whole genome shotgun (WGS) entry which is preliminary data.</text>
</comment>
<dbReference type="EMBL" id="PYAV01000002">
    <property type="protein sequence ID" value="PSL50757.1"/>
    <property type="molecule type" value="Genomic_DNA"/>
</dbReference>
<evidence type="ECO:0000313" key="4">
    <source>
        <dbReference type="Proteomes" id="UP000242310"/>
    </source>
</evidence>
<feature type="domain" description="RNA-binding S4" evidence="2">
    <location>
        <begin position="181"/>
        <end position="242"/>
    </location>
</feature>
<sequence length="257" mass="29372">MSVYQHFRKDEHPFVEQALEWLNRVESRYEAKLTEFLDPRQQDILAQLNGDDEVVQLSFFGGVPDAERKRALIYPFYEEDLAERFQIVLYELIYPEKFVTLEHRDVLGTMTGAGIKREKFGDIVMAEGRIQVAAAAEVSAYLEANITQAARAKVTLRPIEFGEALQPEEAWEEADGFVSSLRLDVVLSEIYRLPRGKTAPYIKNGRVKVNWKIVDQPAYQLDSGDHLSVRGLGRSRVFSLGDLSKKGKQHIYYGKKS</sequence>
<dbReference type="InterPro" id="IPR036986">
    <property type="entry name" value="S4_RNA-bd_sf"/>
</dbReference>
<reference evidence="3 4" key="1">
    <citation type="submission" date="2018-03" db="EMBL/GenBank/DDBJ databases">
        <title>Genomic Encyclopedia of Type Strains, Phase III (KMG-III): the genomes of soil and plant-associated and newly described type strains.</title>
        <authorList>
            <person name="Whitman W."/>
        </authorList>
    </citation>
    <scope>NUCLEOTIDE SEQUENCE [LARGE SCALE GENOMIC DNA]</scope>
    <source>
        <strain evidence="3 4">CGMCC 1.07653</strain>
    </source>
</reference>
<dbReference type="GO" id="GO:0003723">
    <property type="term" value="F:RNA binding"/>
    <property type="evidence" value="ECO:0007669"/>
    <property type="project" value="UniProtKB-KW"/>
</dbReference>
<dbReference type="InterPro" id="IPR048443">
    <property type="entry name" value="RqcP2_N"/>
</dbReference>
<dbReference type="Pfam" id="PF01479">
    <property type="entry name" value="S4"/>
    <property type="match status" value="1"/>
</dbReference>
<proteinExistence type="predicted"/>
<dbReference type="InterPro" id="IPR012677">
    <property type="entry name" value="Nucleotide-bd_a/b_plait_sf"/>
</dbReference>
<dbReference type="CDD" id="cd00165">
    <property type="entry name" value="S4"/>
    <property type="match status" value="1"/>
</dbReference>
<dbReference type="OrthoDB" id="9812787at2"/>
<organism evidence="3 4">
    <name type="scientific">Salsuginibacillus halophilus</name>
    <dbReference type="NCBI Taxonomy" id="517424"/>
    <lineage>
        <taxon>Bacteria</taxon>
        <taxon>Bacillati</taxon>
        <taxon>Bacillota</taxon>
        <taxon>Bacilli</taxon>
        <taxon>Bacillales</taxon>
        <taxon>Bacillaceae</taxon>
        <taxon>Salsuginibacillus</taxon>
    </lineage>
</organism>
<gene>
    <name evidence="3" type="ORF">B0H94_10233</name>
</gene>
<dbReference type="InterPro" id="IPR002942">
    <property type="entry name" value="S4_RNA-bd"/>
</dbReference>
<dbReference type="Proteomes" id="UP000242310">
    <property type="component" value="Unassembled WGS sequence"/>
</dbReference>
<dbReference type="RefSeq" id="WP_106587483.1">
    <property type="nucleotide sequence ID" value="NZ_PYAV01000002.1"/>
</dbReference>
<evidence type="ECO:0000259" key="2">
    <source>
        <dbReference type="SMART" id="SM00363"/>
    </source>
</evidence>
<dbReference type="AlphaFoldDB" id="A0A2P8HX16"/>
<dbReference type="PROSITE" id="PS50889">
    <property type="entry name" value="S4"/>
    <property type="match status" value="1"/>
</dbReference>
<accession>A0A2P8HX16</accession>
<protein>
    <submittedName>
        <fullName evidence="3">RNA-binding protein YlmH</fullName>
    </submittedName>
</protein>
<dbReference type="Pfam" id="PF17774">
    <property type="entry name" value="YlmH_RBD"/>
    <property type="match status" value="1"/>
</dbReference>
<name>A0A2P8HX16_9BACI</name>
<dbReference type="Gene3D" id="3.10.290.10">
    <property type="entry name" value="RNA-binding S4 domain"/>
    <property type="match status" value="1"/>
</dbReference>
<dbReference type="Gene3D" id="3.30.1370.160">
    <property type="match status" value="1"/>
</dbReference>
<dbReference type="SMART" id="SM00363">
    <property type="entry name" value="S4"/>
    <property type="match status" value="1"/>
</dbReference>
<evidence type="ECO:0000313" key="3">
    <source>
        <dbReference type="EMBL" id="PSL50757.1"/>
    </source>
</evidence>
<keyword evidence="1" id="KW-0694">RNA-binding</keyword>
<evidence type="ECO:0000256" key="1">
    <source>
        <dbReference type="PROSITE-ProRule" id="PRU00182"/>
    </source>
</evidence>
<keyword evidence="4" id="KW-1185">Reference proteome</keyword>
<dbReference type="Gene3D" id="3.30.70.330">
    <property type="match status" value="1"/>
</dbReference>
<dbReference type="SUPFAM" id="SSF55174">
    <property type="entry name" value="Alpha-L RNA-binding motif"/>
    <property type="match status" value="1"/>
</dbReference>